<accession>A0A563EW78</accession>
<dbReference type="AlphaFoldDB" id="A0A563EW78"/>
<dbReference type="OrthoDB" id="3637730at2"/>
<gene>
    <name evidence="1" type="ORF">FKR81_13345</name>
</gene>
<sequence>MAHFATQAANAESEAEAEAFLGALIPLAAKVLPKAMPVIRKFGPQLIKGVAKVGRQLWNRPETRQLVKAVPSAVLKTAGDLAGQWADGKDISARRAIGTFGKNMADTLGAGKSDAVRATNQLNRRH</sequence>
<organism evidence="1 2">
    <name type="scientific">Lentzea tibetensis</name>
    <dbReference type="NCBI Taxonomy" id="2591470"/>
    <lineage>
        <taxon>Bacteria</taxon>
        <taxon>Bacillati</taxon>
        <taxon>Actinomycetota</taxon>
        <taxon>Actinomycetes</taxon>
        <taxon>Pseudonocardiales</taxon>
        <taxon>Pseudonocardiaceae</taxon>
        <taxon>Lentzea</taxon>
    </lineage>
</organism>
<evidence type="ECO:0000313" key="1">
    <source>
        <dbReference type="EMBL" id="TWP51832.1"/>
    </source>
</evidence>
<evidence type="ECO:0000313" key="2">
    <source>
        <dbReference type="Proteomes" id="UP000316639"/>
    </source>
</evidence>
<reference evidence="1 2" key="1">
    <citation type="submission" date="2019-07" db="EMBL/GenBank/DDBJ databases">
        <title>Lentzea xizangensis sp. nov., isolated from Qinghai-Tibetan Plateau Soils.</title>
        <authorList>
            <person name="Huang J."/>
        </authorList>
    </citation>
    <scope>NUCLEOTIDE SEQUENCE [LARGE SCALE GENOMIC DNA]</scope>
    <source>
        <strain evidence="1 2">FXJ1.1311</strain>
    </source>
</reference>
<name>A0A563EW78_9PSEU</name>
<dbReference type="EMBL" id="VOBR01000007">
    <property type="protein sequence ID" value="TWP51832.1"/>
    <property type="molecule type" value="Genomic_DNA"/>
</dbReference>
<comment type="caution">
    <text evidence="1">The sequence shown here is derived from an EMBL/GenBank/DDBJ whole genome shotgun (WGS) entry which is preliminary data.</text>
</comment>
<keyword evidence="2" id="KW-1185">Reference proteome</keyword>
<protein>
    <submittedName>
        <fullName evidence="1">Uncharacterized protein</fullName>
    </submittedName>
</protein>
<dbReference type="Proteomes" id="UP000316639">
    <property type="component" value="Unassembled WGS sequence"/>
</dbReference>
<proteinExistence type="predicted"/>